<feature type="domain" description="Serpin" evidence="2">
    <location>
        <begin position="63"/>
        <end position="422"/>
    </location>
</feature>
<dbReference type="GO" id="GO:0005615">
    <property type="term" value="C:extracellular space"/>
    <property type="evidence" value="ECO:0007669"/>
    <property type="project" value="InterPro"/>
</dbReference>
<dbReference type="Gene3D" id="2.30.39.10">
    <property type="entry name" value="Alpha-1-antitrypsin, domain 1"/>
    <property type="match status" value="1"/>
</dbReference>
<gene>
    <name evidence="3" type="ORF">Pan14r_22390</name>
</gene>
<accession>A0A5C5Y9A2</accession>
<comment type="caution">
    <text evidence="3">The sequence shown here is derived from an EMBL/GenBank/DDBJ whole genome shotgun (WGS) entry which is preliminary data.</text>
</comment>
<dbReference type="PANTHER" id="PTHR11461">
    <property type="entry name" value="SERINE PROTEASE INHIBITOR, SERPIN"/>
    <property type="match status" value="1"/>
</dbReference>
<dbReference type="SMART" id="SM00093">
    <property type="entry name" value="SERPIN"/>
    <property type="match status" value="1"/>
</dbReference>
<dbReference type="AlphaFoldDB" id="A0A5C5Y9A2"/>
<keyword evidence="4" id="KW-1185">Reference proteome</keyword>
<dbReference type="Proteomes" id="UP000317238">
    <property type="component" value="Unassembled WGS sequence"/>
</dbReference>
<evidence type="ECO:0000313" key="3">
    <source>
        <dbReference type="EMBL" id="TWT69942.1"/>
    </source>
</evidence>
<dbReference type="InterPro" id="IPR042178">
    <property type="entry name" value="Serpin_sf_1"/>
</dbReference>
<name>A0A5C5Y9A2_9PLAN</name>
<dbReference type="InterPro" id="IPR042185">
    <property type="entry name" value="Serpin_sf_2"/>
</dbReference>
<evidence type="ECO:0000313" key="4">
    <source>
        <dbReference type="Proteomes" id="UP000317238"/>
    </source>
</evidence>
<reference evidence="3 4" key="1">
    <citation type="submission" date="2019-02" db="EMBL/GenBank/DDBJ databases">
        <title>Deep-cultivation of Planctomycetes and their phenomic and genomic characterization uncovers novel biology.</title>
        <authorList>
            <person name="Wiegand S."/>
            <person name="Jogler M."/>
            <person name="Boedeker C."/>
            <person name="Pinto D."/>
            <person name="Vollmers J."/>
            <person name="Rivas-Marin E."/>
            <person name="Kohn T."/>
            <person name="Peeters S.H."/>
            <person name="Heuer A."/>
            <person name="Rast P."/>
            <person name="Oberbeckmann S."/>
            <person name="Bunk B."/>
            <person name="Jeske O."/>
            <person name="Meyerdierks A."/>
            <person name="Storesund J.E."/>
            <person name="Kallscheuer N."/>
            <person name="Luecker S."/>
            <person name="Lage O.M."/>
            <person name="Pohl T."/>
            <person name="Merkel B.J."/>
            <person name="Hornburger P."/>
            <person name="Mueller R.-W."/>
            <person name="Bruemmer F."/>
            <person name="Labrenz M."/>
            <person name="Spormann A.M."/>
            <person name="Op Den Camp H."/>
            <person name="Overmann J."/>
            <person name="Amann R."/>
            <person name="Jetten M.S.M."/>
            <person name="Mascher T."/>
            <person name="Medema M.H."/>
            <person name="Devos D.P."/>
            <person name="Kaster A.-K."/>
            <person name="Ovreas L."/>
            <person name="Rohde M."/>
            <person name="Galperin M.Y."/>
            <person name="Jogler C."/>
        </authorList>
    </citation>
    <scope>NUCLEOTIDE SEQUENCE [LARGE SCALE GENOMIC DNA]</scope>
    <source>
        <strain evidence="3 4">Pan14r</strain>
    </source>
</reference>
<dbReference type="Gene3D" id="3.30.497.10">
    <property type="entry name" value="Antithrombin, subunit I, domain 2"/>
    <property type="match status" value="1"/>
</dbReference>
<dbReference type="InterPro" id="IPR023796">
    <property type="entry name" value="Serpin_dom"/>
</dbReference>
<dbReference type="InterPro" id="IPR036186">
    <property type="entry name" value="Serpin_sf"/>
</dbReference>
<dbReference type="EMBL" id="SJPL01000001">
    <property type="protein sequence ID" value="TWT69942.1"/>
    <property type="molecule type" value="Genomic_DNA"/>
</dbReference>
<evidence type="ECO:0000256" key="1">
    <source>
        <dbReference type="RuleBase" id="RU000411"/>
    </source>
</evidence>
<organism evidence="3 4">
    <name type="scientific">Crateriforma conspicua</name>
    <dbReference type="NCBI Taxonomy" id="2527996"/>
    <lineage>
        <taxon>Bacteria</taxon>
        <taxon>Pseudomonadati</taxon>
        <taxon>Planctomycetota</taxon>
        <taxon>Planctomycetia</taxon>
        <taxon>Planctomycetales</taxon>
        <taxon>Planctomycetaceae</taxon>
        <taxon>Crateriforma</taxon>
    </lineage>
</organism>
<evidence type="ECO:0000259" key="2">
    <source>
        <dbReference type="SMART" id="SM00093"/>
    </source>
</evidence>
<comment type="similarity">
    <text evidence="1">Belongs to the serpin family.</text>
</comment>
<dbReference type="InterPro" id="IPR000215">
    <property type="entry name" value="Serpin_fam"/>
</dbReference>
<dbReference type="PANTHER" id="PTHR11461:SF211">
    <property type="entry name" value="GH10112P-RELATED"/>
    <property type="match status" value="1"/>
</dbReference>
<dbReference type="CDD" id="cd19590">
    <property type="entry name" value="serpin_thermopin-like"/>
    <property type="match status" value="1"/>
</dbReference>
<protein>
    <submittedName>
        <fullName evidence="3">Serpin (Serine protease inhibitor)</fullName>
    </submittedName>
</protein>
<sequence length="425" mass="47547">MSLQSLKHPTRRWLQRRSLAIAAITLLLSIPLAFVSARTVAEEMRSEPLDLSPLVSEQNRLSIDMLRRLCKADDKNIFCSPMNIHMALSLLKPAANGPTKDELRSLLYRDENPDSLYRSFIEQMTDQDQTGVEISMGSNLWLRSGLDIRSKYERLLADRFAGVDHADFLHEQDESISAINDWVSDATAGRIPKLASRDTVTKDTLMFLASAIYFKGSWSEAFSKRSTLPRDFTLADGTTKEVPMMQKNIHIQTMDGDTYRIGILPYGDKIRRMEMVILLPDRHDGLNSMIDQMDLGTLNTQLSMRPKRRGTLVTLPKFELSSSYDLIPHLQQMGIKTAFTDAADFSGMTQQDRIKLSVVCHKAVIQVDEEGTVAAAVTGVGGIRATSVPPPPPTFNVDRPFAFLIRDNQTGSILFVGRVNDPSAK</sequence>
<proteinExistence type="inferred from homology"/>
<dbReference type="SUPFAM" id="SSF56574">
    <property type="entry name" value="Serpins"/>
    <property type="match status" value="1"/>
</dbReference>
<dbReference type="GO" id="GO:0004867">
    <property type="term" value="F:serine-type endopeptidase inhibitor activity"/>
    <property type="evidence" value="ECO:0007669"/>
    <property type="project" value="InterPro"/>
</dbReference>
<dbReference type="Pfam" id="PF00079">
    <property type="entry name" value="Serpin"/>
    <property type="match status" value="1"/>
</dbReference>